<accession>A0A2Z6RDQ1</accession>
<evidence type="ECO:0000313" key="1">
    <source>
        <dbReference type="EMBL" id="GBB95709.1"/>
    </source>
</evidence>
<proteinExistence type="predicted"/>
<protein>
    <submittedName>
        <fullName evidence="1">Uncharacterized protein</fullName>
    </submittedName>
</protein>
<evidence type="ECO:0000313" key="2">
    <source>
        <dbReference type="Proteomes" id="UP000247702"/>
    </source>
</evidence>
<keyword evidence="2" id="KW-1185">Reference proteome</keyword>
<sequence>MFKILGIQDIGNSGYWHSGYCMFREMVQFGKSGNREIGIREMVQFGKSAFGKLASGKGTFGKMAFGKLSDIEQIAGLNPKIWRLLEFRNSLAIGEQNDDYIERTNLLEYQSFGMI</sequence>
<dbReference type="EMBL" id="BEXD01001779">
    <property type="protein sequence ID" value="GBB95709.1"/>
    <property type="molecule type" value="Genomic_DNA"/>
</dbReference>
<dbReference type="AlphaFoldDB" id="A0A2Z6RDQ1"/>
<gene>
    <name evidence="1" type="ORF">RclHR1_00260014</name>
</gene>
<reference evidence="1 2" key="1">
    <citation type="submission" date="2017-11" db="EMBL/GenBank/DDBJ databases">
        <title>The genome of Rhizophagus clarus HR1 reveals common genetic basis of auxotrophy among arbuscular mycorrhizal fungi.</title>
        <authorList>
            <person name="Kobayashi Y."/>
        </authorList>
    </citation>
    <scope>NUCLEOTIDE SEQUENCE [LARGE SCALE GENOMIC DNA]</scope>
    <source>
        <strain evidence="1 2">HR1</strain>
    </source>
</reference>
<organism evidence="1 2">
    <name type="scientific">Rhizophagus clarus</name>
    <dbReference type="NCBI Taxonomy" id="94130"/>
    <lineage>
        <taxon>Eukaryota</taxon>
        <taxon>Fungi</taxon>
        <taxon>Fungi incertae sedis</taxon>
        <taxon>Mucoromycota</taxon>
        <taxon>Glomeromycotina</taxon>
        <taxon>Glomeromycetes</taxon>
        <taxon>Glomerales</taxon>
        <taxon>Glomeraceae</taxon>
        <taxon>Rhizophagus</taxon>
    </lineage>
</organism>
<name>A0A2Z6RDQ1_9GLOM</name>
<comment type="caution">
    <text evidence="1">The sequence shown here is derived from an EMBL/GenBank/DDBJ whole genome shotgun (WGS) entry which is preliminary data.</text>
</comment>
<dbReference type="Proteomes" id="UP000247702">
    <property type="component" value="Unassembled WGS sequence"/>
</dbReference>